<keyword evidence="3" id="KW-1185">Reference proteome</keyword>
<dbReference type="EMBL" id="JAXIOK010000009">
    <property type="protein sequence ID" value="KAK4761697.1"/>
    <property type="molecule type" value="Genomic_DNA"/>
</dbReference>
<evidence type="ECO:0000313" key="3">
    <source>
        <dbReference type="Proteomes" id="UP001345219"/>
    </source>
</evidence>
<dbReference type="AlphaFoldDB" id="A0AAN7K8G4"/>
<protein>
    <submittedName>
        <fullName evidence="2">Uncharacterized protein</fullName>
    </submittedName>
</protein>
<comment type="caution">
    <text evidence="2">The sequence shown here is derived from an EMBL/GenBank/DDBJ whole genome shotgun (WGS) entry which is preliminary data.</text>
</comment>
<proteinExistence type="predicted"/>
<gene>
    <name evidence="2" type="ORF">SAY87_029581</name>
</gene>
<feature type="region of interest" description="Disordered" evidence="1">
    <location>
        <begin position="1"/>
        <end position="30"/>
    </location>
</feature>
<dbReference type="Proteomes" id="UP001345219">
    <property type="component" value="Chromosome 23"/>
</dbReference>
<organism evidence="2 3">
    <name type="scientific">Trapa incisa</name>
    <dbReference type="NCBI Taxonomy" id="236973"/>
    <lineage>
        <taxon>Eukaryota</taxon>
        <taxon>Viridiplantae</taxon>
        <taxon>Streptophyta</taxon>
        <taxon>Embryophyta</taxon>
        <taxon>Tracheophyta</taxon>
        <taxon>Spermatophyta</taxon>
        <taxon>Magnoliopsida</taxon>
        <taxon>eudicotyledons</taxon>
        <taxon>Gunneridae</taxon>
        <taxon>Pentapetalae</taxon>
        <taxon>rosids</taxon>
        <taxon>malvids</taxon>
        <taxon>Myrtales</taxon>
        <taxon>Lythraceae</taxon>
        <taxon>Trapa</taxon>
    </lineage>
</organism>
<accession>A0AAN7K8G4</accession>
<sequence length="87" mass="9408">MKAPHREPTAGRAATAPLDGEGAGAEEGPSAATMTLMEAAAKMTAQAIFFISIFAKRNSVEEIQALVKKRFCRFRVQLDFYSEDNAA</sequence>
<evidence type="ECO:0000256" key="1">
    <source>
        <dbReference type="SAM" id="MobiDB-lite"/>
    </source>
</evidence>
<name>A0AAN7K8G4_9MYRT</name>
<reference evidence="2 3" key="1">
    <citation type="journal article" date="2023" name="Hortic Res">
        <title>Pangenome of water caltrop reveals structural variations and asymmetric subgenome divergence after allopolyploidization.</title>
        <authorList>
            <person name="Zhang X."/>
            <person name="Chen Y."/>
            <person name="Wang L."/>
            <person name="Yuan Y."/>
            <person name="Fang M."/>
            <person name="Shi L."/>
            <person name="Lu R."/>
            <person name="Comes H.P."/>
            <person name="Ma Y."/>
            <person name="Chen Y."/>
            <person name="Huang G."/>
            <person name="Zhou Y."/>
            <person name="Zheng Z."/>
            <person name="Qiu Y."/>
        </authorList>
    </citation>
    <scope>NUCLEOTIDE SEQUENCE [LARGE SCALE GENOMIC DNA]</scope>
    <source>
        <tissue evidence="2">Roots</tissue>
    </source>
</reference>
<evidence type="ECO:0000313" key="2">
    <source>
        <dbReference type="EMBL" id="KAK4761697.1"/>
    </source>
</evidence>